<feature type="transmembrane region" description="Helical" evidence="1">
    <location>
        <begin position="1217"/>
        <end position="1239"/>
    </location>
</feature>
<dbReference type="PATRIC" id="fig|1365257.3.peg.134"/>
<sequence>MADPRYPTWLCERIVRFQTGSGVSVGAGLLIDETRILSCAHVVSGNQFTRDEIYFTRPWVEGREKIFRANLADCDERMERDIALLHSLEKVPLNANYIKLVVPSSIYNTAVRVSGFPKDTGGDSATADYQFNSVNEHGWFDIYQKSNGGEVIRGGFSGAPVWCPILQAVVGIVSVADEVRKTAVVIPLNLFRALAEDINLHNMRITPDMANASAMSEYRSLSLIRKLMDTTTPRLHTYLAHIGVFSQPPQRPAIVAHLSNLAANLIQGFETNLSSDVSGYVPLRAQEAPKSIASSKYNTRTVLTPYQQLIKQLAGHAKGGDSASASMALLSRKSKIVRNILSAMDVATKPLVLLGEPGSGKSMTLKQAAWRLCEQEKVKQLPAACLLIRLGDFFVETPDSQSVEQLVYRHAWQAGIGHLVSALEENNRLIVLFDGMDEMSRYKYNDHTRALSEYAQSKVNRVRTLFSCRITDFSPDFVHQRLVLLPFEERQVKSYLKKHLFREVKTLRVESKSWTVDEMADFLLGPSSSIATTNPFNLWLLVIYLRNNHCWPTNRIALFEHYQRLNYQRKFPQASIDDFHRDEHQWCALAYYLTERNRGGAVLLESVTNEKNLISKTAIDNGLKCGLLISSKSRDVNPFWGEQDSGEMIRFEHHRFQEYLTARFIHKGEIIPQWSALFTIPRWQETLVNLMMIGHQKAGVSQLIDAIEVKLKPCLDDIEEGNKGSSESARSAFYTRKAQFLSALNDTQRDTSKPFTGYYDSAERSQITNAHGSELVELVELASRLLARSIKADELQAKLRLYVLESAWALVHYAEPIIHIRTLRALAVVPDIDLHAFSKRCQRADVDWLKIQAIDLLTAQDLRKGRTTEAFNFEISKAVEKGELLKRAASLHKVAEQNKSRECTAVHKTSLMLSFFALLCAAVSLGLIGLSIDTILQHTAEDYRIDHNEYARLKVLDDKVRKSPNLIIPLYEDYYYNAIFEAKKSNQEVEILSLNAWVNAELNKLKQIEKRYTRNLYRTKLAGLFDSPWFYWTCTLVFIGFICLTTSCMHLVALGCTLVSIHVYVYAVTIWSMQSSFPNVIGGIFFCFLSTILLYPLLVLCFSTYALASVVASYAVPHQWGKPFREGIFSFLRDKVAGSLVAFAFLAIMLANFFFGLFPPWSSDAISFSSVVKFLLENWVIAIALGLVLLIARQPLGLAILALVASRFIDIKAIEALPWEVITWTGGLFLFVACLMFAYSKIKDESEASPFAYILVVIGGILVFPMALKLGVEIIDKIIKLKGNWVYFVAGLILLIPLCLFVLLFAFKAQKWWAIIKTKFNPNPQFHMIQSPEQWSDALLAADESKQVLILNNIGAAELNITVKAYIELLRSHAEHIKPDPAKSAYLSQLDRYEQIARQEG</sequence>
<organism evidence="2 3">
    <name type="scientific">Pseudoalteromonas luteoviolacea S4060-1</name>
    <dbReference type="NCBI Taxonomy" id="1365257"/>
    <lineage>
        <taxon>Bacteria</taxon>
        <taxon>Pseudomonadati</taxon>
        <taxon>Pseudomonadota</taxon>
        <taxon>Gammaproteobacteria</taxon>
        <taxon>Alteromonadales</taxon>
        <taxon>Pseudoalteromonadaceae</taxon>
        <taxon>Pseudoalteromonas</taxon>
    </lineage>
</organism>
<accession>A0A162CLH9</accession>
<dbReference type="Proteomes" id="UP000076661">
    <property type="component" value="Unassembled WGS sequence"/>
</dbReference>
<protein>
    <recommendedName>
        <fullName evidence="4">NACHT domain-containing protein</fullName>
    </recommendedName>
</protein>
<feature type="transmembrane region" description="Helical" evidence="1">
    <location>
        <begin position="1030"/>
        <end position="1063"/>
    </location>
</feature>
<feature type="transmembrane region" description="Helical" evidence="1">
    <location>
        <begin position="1136"/>
        <end position="1159"/>
    </location>
</feature>
<keyword evidence="1" id="KW-0812">Transmembrane</keyword>
<comment type="caution">
    <text evidence="2">The sequence shown here is derived from an EMBL/GenBank/DDBJ whole genome shotgun (WGS) entry which is preliminary data.</text>
</comment>
<evidence type="ECO:0000256" key="1">
    <source>
        <dbReference type="SAM" id="Phobius"/>
    </source>
</evidence>
<dbReference type="InterPro" id="IPR027417">
    <property type="entry name" value="P-loop_NTPase"/>
</dbReference>
<proteinExistence type="predicted"/>
<feature type="transmembrane region" description="Helical" evidence="1">
    <location>
        <begin position="1251"/>
        <end position="1272"/>
    </location>
</feature>
<feature type="transmembrane region" description="Helical" evidence="1">
    <location>
        <begin position="1284"/>
        <end position="1307"/>
    </location>
</feature>
<gene>
    <name evidence="2" type="ORF">N478_00640</name>
</gene>
<evidence type="ECO:0000313" key="2">
    <source>
        <dbReference type="EMBL" id="KZN70443.1"/>
    </source>
</evidence>
<feature type="transmembrane region" description="Helical" evidence="1">
    <location>
        <begin position="1179"/>
        <end position="1205"/>
    </location>
</feature>
<dbReference type="SUPFAM" id="SSF50494">
    <property type="entry name" value="Trypsin-like serine proteases"/>
    <property type="match status" value="1"/>
</dbReference>
<dbReference type="Pfam" id="PF13365">
    <property type="entry name" value="Trypsin_2"/>
    <property type="match status" value="1"/>
</dbReference>
<evidence type="ECO:0008006" key="4">
    <source>
        <dbReference type="Google" id="ProtNLM"/>
    </source>
</evidence>
<keyword evidence="1" id="KW-1133">Transmembrane helix</keyword>
<feature type="transmembrane region" description="Helical" evidence="1">
    <location>
        <begin position="1083"/>
        <end position="1116"/>
    </location>
</feature>
<name>A0A162CLH9_9GAMM</name>
<dbReference type="EMBL" id="AUXX01000001">
    <property type="protein sequence ID" value="KZN70443.1"/>
    <property type="molecule type" value="Genomic_DNA"/>
</dbReference>
<dbReference type="SUPFAM" id="SSF52540">
    <property type="entry name" value="P-loop containing nucleoside triphosphate hydrolases"/>
    <property type="match status" value="1"/>
</dbReference>
<reference evidence="2 3" key="1">
    <citation type="submission" date="2013-07" db="EMBL/GenBank/DDBJ databases">
        <title>Comparative Genomic and Metabolomic Analysis of Twelve Strains of Pseudoalteromonas luteoviolacea.</title>
        <authorList>
            <person name="Vynne N.G."/>
            <person name="Mansson M."/>
            <person name="Gram L."/>
        </authorList>
    </citation>
    <scope>NUCLEOTIDE SEQUENCE [LARGE SCALE GENOMIC DNA]</scope>
    <source>
        <strain evidence="2 3">S4060-1</strain>
    </source>
</reference>
<dbReference type="InterPro" id="IPR009003">
    <property type="entry name" value="Peptidase_S1_PA"/>
</dbReference>
<dbReference type="Gene3D" id="3.40.50.300">
    <property type="entry name" value="P-loop containing nucleotide triphosphate hydrolases"/>
    <property type="match status" value="1"/>
</dbReference>
<dbReference type="CDD" id="cd06174">
    <property type="entry name" value="MFS"/>
    <property type="match status" value="1"/>
</dbReference>
<dbReference type="RefSeq" id="WP_063379574.1">
    <property type="nucleotide sequence ID" value="NZ_AUXX01000001.1"/>
</dbReference>
<evidence type="ECO:0000313" key="3">
    <source>
        <dbReference type="Proteomes" id="UP000076661"/>
    </source>
</evidence>
<keyword evidence="1" id="KW-0472">Membrane</keyword>